<feature type="domain" description="ABC transporter" evidence="8">
    <location>
        <begin position="338"/>
        <end position="574"/>
    </location>
</feature>
<evidence type="ECO:0000256" key="7">
    <source>
        <dbReference type="SAM" id="Phobius"/>
    </source>
</evidence>
<feature type="transmembrane region" description="Helical" evidence="7">
    <location>
        <begin position="143"/>
        <end position="160"/>
    </location>
</feature>
<protein>
    <submittedName>
        <fullName evidence="10">Type I secretion system permease/ATPase</fullName>
    </submittedName>
</protein>
<dbReference type="Gene3D" id="1.20.1560.10">
    <property type="entry name" value="ABC transporter type 1, transmembrane domain"/>
    <property type="match status" value="1"/>
</dbReference>
<dbReference type="SUPFAM" id="SSF52540">
    <property type="entry name" value="P-loop containing nucleoside triphosphate hydrolases"/>
    <property type="match status" value="1"/>
</dbReference>
<comment type="caution">
    <text evidence="10">The sequence shown here is derived from an EMBL/GenBank/DDBJ whole genome shotgun (WGS) entry which is preliminary data.</text>
</comment>
<keyword evidence="5 7" id="KW-1133">Transmembrane helix</keyword>
<dbReference type="GO" id="GO:0030253">
    <property type="term" value="P:protein secretion by the type I secretion system"/>
    <property type="evidence" value="ECO:0007669"/>
    <property type="project" value="InterPro"/>
</dbReference>
<dbReference type="PROSITE" id="PS00211">
    <property type="entry name" value="ABC_TRANSPORTER_1"/>
    <property type="match status" value="1"/>
</dbReference>
<dbReference type="PROSITE" id="PS50893">
    <property type="entry name" value="ABC_TRANSPORTER_2"/>
    <property type="match status" value="1"/>
</dbReference>
<evidence type="ECO:0000259" key="9">
    <source>
        <dbReference type="PROSITE" id="PS50929"/>
    </source>
</evidence>
<accession>A0A4V5NLE9</accession>
<evidence type="ECO:0000256" key="4">
    <source>
        <dbReference type="ARBA" id="ARBA00022840"/>
    </source>
</evidence>
<evidence type="ECO:0000259" key="8">
    <source>
        <dbReference type="PROSITE" id="PS50893"/>
    </source>
</evidence>
<keyword evidence="3" id="KW-0547">Nucleotide-binding</keyword>
<dbReference type="EMBL" id="SWAU01000202">
    <property type="protein sequence ID" value="TKA95307.1"/>
    <property type="molecule type" value="Genomic_DNA"/>
</dbReference>
<dbReference type="PROSITE" id="PS50929">
    <property type="entry name" value="ABC_TM1F"/>
    <property type="match status" value="1"/>
</dbReference>
<dbReference type="Pfam" id="PF00664">
    <property type="entry name" value="ABC_membrane"/>
    <property type="match status" value="1"/>
</dbReference>
<dbReference type="InterPro" id="IPR039421">
    <property type="entry name" value="Type_1_exporter"/>
</dbReference>
<dbReference type="GO" id="GO:0016887">
    <property type="term" value="F:ATP hydrolysis activity"/>
    <property type="evidence" value="ECO:0007669"/>
    <property type="project" value="InterPro"/>
</dbReference>
<name>A0A4V5NLE9_9RHOB</name>
<evidence type="ECO:0000313" key="10">
    <source>
        <dbReference type="EMBL" id="TKA95307.1"/>
    </source>
</evidence>
<dbReference type="InterPro" id="IPR003593">
    <property type="entry name" value="AAA+_ATPase"/>
</dbReference>
<reference evidence="10 11" key="1">
    <citation type="submission" date="2019-04" db="EMBL/GenBank/DDBJ databases">
        <title>Crypto-aerobic microbial life in anoxic (sulfidic) marine sediments.</title>
        <authorList>
            <person name="Bhattacharya S."/>
            <person name="Roy C."/>
            <person name="Mondal N."/>
            <person name="Sarkar J."/>
            <person name="Mandal S."/>
            <person name="Rameez M.J."/>
            <person name="Ghosh W."/>
        </authorList>
    </citation>
    <scope>NUCLEOTIDE SEQUENCE [LARGE SCALE GENOMIC DNA]</scope>
    <source>
        <strain evidence="10 11">SBBC</strain>
    </source>
</reference>
<feature type="transmembrane region" description="Helical" evidence="7">
    <location>
        <begin position="56"/>
        <end position="78"/>
    </location>
</feature>
<dbReference type="InterPro" id="IPR027417">
    <property type="entry name" value="P-loop_NTPase"/>
</dbReference>
<organism evidence="10 11">
    <name type="scientific">Cereibacter changlensis</name>
    <dbReference type="NCBI Taxonomy" id="402884"/>
    <lineage>
        <taxon>Bacteria</taxon>
        <taxon>Pseudomonadati</taxon>
        <taxon>Pseudomonadota</taxon>
        <taxon>Alphaproteobacteria</taxon>
        <taxon>Rhodobacterales</taxon>
        <taxon>Paracoccaceae</taxon>
        <taxon>Cereibacter</taxon>
    </lineage>
</organism>
<evidence type="ECO:0000256" key="3">
    <source>
        <dbReference type="ARBA" id="ARBA00022741"/>
    </source>
</evidence>
<feature type="transmembrane region" description="Helical" evidence="7">
    <location>
        <begin position="262"/>
        <end position="288"/>
    </location>
</feature>
<dbReference type="PANTHER" id="PTHR43394">
    <property type="entry name" value="ATP-DEPENDENT PERMEASE MDL1, MITOCHONDRIAL"/>
    <property type="match status" value="1"/>
</dbReference>
<dbReference type="GO" id="GO:0015421">
    <property type="term" value="F:ABC-type oligopeptide transporter activity"/>
    <property type="evidence" value="ECO:0007669"/>
    <property type="project" value="TreeGrafter"/>
</dbReference>
<dbReference type="InterPro" id="IPR011527">
    <property type="entry name" value="ABC1_TM_dom"/>
</dbReference>
<dbReference type="GO" id="GO:0030256">
    <property type="term" value="C:type I protein secretion system complex"/>
    <property type="evidence" value="ECO:0007669"/>
    <property type="project" value="InterPro"/>
</dbReference>
<feature type="transmembrane region" description="Helical" evidence="7">
    <location>
        <begin position="27"/>
        <end position="50"/>
    </location>
</feature>
<dbReference type="InterPro" id="IPR010128">
    <property type="entry name" value="ATPase_T1SS_PrtD-like"/>
</dbReference>
<dbReference type="SMART" id="SM00382">
    <property type="entry name" value="AAA"/>
    <property type="match status" value="1"/>
</dbReference>
<dbReference type="Gene3D" id="3.40.50.300">
    <property type="entry name" value="P-loop containing nucleotide triphosphate hydrolases"/>
    <property type="match status" value="1"/>
</dbReference>
<sequence length="584" mass="61832">MSHPPTRAEARRLLTAKRLLRQDLTRYGLALFGISGLINILALTGAIYMMQVYDRALTSGSLNTLLALSILALGLYLFQGGFDAIRAQIMVRIGARLDKRLAPLAHRVAVDMPRFGFSTTEALERGRNVDTLRGFLTSGAPPALFDLPWMPVFLLFVYALHPLLGAITLCGAVVLSILTVVAEIRSRDLTQSSQQAMVQRNIAAESNARSADALVSMGLVDRAVRRFETANAEALALQTRSADVNATISSISRVLRMILQSALLGVGAFLTIGGHMSAGAIMGVSVAAGRALAPIDQVIGNWRGILGARNAWVQLRETLAAVPEERSYLTLPKPQASLKVEGLTVASPANGRVLLSDISFELSAGQALAVIGPSGGGKSTLLRALAGVWPALRGTVRFDGTALNHWEPARMGELVGYLPQEVNLFNASILDNIARLSEQRDSTAIHAASAAAGVHGMISSMPEGYDTQVGSHGSALSAGQRQRIGLARALYGQPFVVMLDEPNSALDAMGEKALNETIRDIRARGGIVIVVAHRPNVLSAVDMLAIVQGGRMIAFGPRDEVLGEKAGRVVVPMEAASGLAAGVA</sequence>
<evidence type="ECO:0000313" key="11">
    <source>
        <dbReference type="Proteomes" id="UP000306340"/>
    </source>
</evidence>
<evidence type="ECO:0000256" key="6">
    <source>
        <dbReference type="ARBA" id="ARBA00023136"/>
    </source>
</evidence>
<dbReference type="Pfam" id="PF00005">
    <property type="entry name" value="ABC_tran"/>
    <property type="match status" value="1"/>
</dbReference>
<feature type="transmembrane region" description="Helical" evidence="7">
    <location>
        <begin position="166"/>
        <end position="184"/>
    </location>
</feature>
<dbReference type="GO" id="GO:0005524">
    <property type="term" value="F:ATP binding"/>
    <property type="evidence" value="ECO:0007669"/>
    <property type="project" value="UniProtKB-KW"/>
</dbReference>
<dbReference type="NCBIfam" id="TIGR01842">
    <property type="entry name" value="type_I_sec_PrtD"/>
    <property type="match status" value="1"/>
</dbReference>
<dbReference type="AlphaFoldDB" id="A0A4V5NLE9"/>
<dbReference type="GO" id="GO:0005886">
    <property type="term" value="C:plasma membrane"/>
    <property type="evidence" value="ECO:0007669"/>
    <property type="project" value="UniProtKB-SubCell"/>
</dbReference>
<evidence type="ECO:0000256" key="5">
    <source>
        <dbReference type="ARBA" id="ARBA00022989"/>
    </source>
</evidence>
<proteinExistence type="predicted"/>
<dbReference type="PANTHER" id="PTHR43394:SF1">
    <property type="entry name" value="ATP-BINDING CASSETTE SUB-FAMILY B MEMBER 10, MITOCHONDRIAL"/>
    <property type="match status" value="1"/>
</dbReference>
<keyword evidence="4" id="KW-0067">ATP-binding</keyword>
<evidence type="ECO:0000256" key="2">
    <source>
        <dbReference type="ARBA" id="ARBA00022692"/>
    </source>
</evidence>
<feature type="domain" description="ABC transmembrane type-1" evidence="9">
    <location>
        <begin position="29"/>
        <end position="307"/>
    </location>
</feature>
<dbReference type="RefSeq" id="WP_136793715.1">
    <property type="nucleotide sequence ID" value="NZ_SWAU01000202.1"/>
</dbReference>
<keyword evidence="2 7" id="KW-0812">Transmembrane</keyword>
<dbReference type="Proteomes" id="UP000306340">
    <property type="component" value="Unassembled WGS sequence"/>
</dbReference>
<evidence type="ECO:0000256" key="1">
    <source>
        <dbReference type="ARBA" id="ARBA00004651"/>
    </source>
</evidence>
<dbReference type="InterPro" id="IPR017871">
    <property type="entry name" value="ABC_transporter-like_CS"/>
</dbReference>
<keyword evidence="6 7" id="KW-0472">Membrane</keyword>
<dbReference type="SUPFAM" id="SSF90123">
    <property type="entry name" value="ABC transporter transmembrane region"/>
    <property type="match status" value="1"/>
</dbReference>
<gene>
    <name evidence="10" type="ORF">FAZ78_17535</name>
</gene>
<comment type="subcellular location">
    <subcellularLocation>
        <location evidence="1">Cell membrane</location>
        <topology evidence="1">Multi-pass membrane protein</topology>
    </subcellularLocation>
</comment>
<dbReference type="InterPro" id="IPR003439">
    <property type="entry name" value="ABC_transporter-like_ATP-bd"/>
</dbReference>
<dbReference type="InterPro" id="IPR036640">
    <property type="entry name" value="ABC1_TM_sf"/>
</dbReference>